<protein>
    <submittedName>
        <fullName evidence="1">Uncharacterized protein</fullName>
    </submittedName>
</protein>
<dbReference type="EMBL" id="WIXE01000473">
    <property type="protein sequence ID" value="KAK5986555.1"/>
    <property type="molecule type" value="Genomic_DNA"/>
</dbReference>
<sequence>MASCAYTGFVPRLRGNRRNRGNLGCDSGLHGYTSLHDFPDSLINTGQLFFLALEKISTNALISTAPNVFELARNRLRLEPSSYLFIEAKFLYANLGIFDSPKLIGYAMPVYSHTLPMIGKWLNSDGMETKRQLAFEMPVCFSSKVFSARDVIIDLPGTACLVDSVPRPIPSSNGDSPVDEADADTKTAVLFTMDKDVVCNVSDTAENRGCWLTDLISSNYTAISTKMSSASQVRKYYHNFL</sequence>
<dbReference type="Proteomes" id="UP001331761">
    <property type="component" value="Unassembled WGS sequence"/>
</dbReference>
<dbReference type="AlphaFoldDB" id="A0AAN8G5T5"/>
<proteinExistence type="predicted"/>
<keyword evidence="2" id="KW-1185">Reference proteome</keyword>
<evidence type="ECO:0000313" key="1">
    <source>
        <dbReference type="EMBL" id="KAK5986555.1"/>
    </source>
</evidence>
<gene>
    <name evidence="1" type="ORF">GCK32_004592</name>
</gene>
<reference evidence="1 2" key="1">
    <citation type="submission" date="2019-10" db="EMBL/GenBank/DDBJ databases">
        <title>Assembly and Annotation for the nematode Trichostrongylus colubriformis.</title>
        <authorList>
            <person name="Martin J."/>
        </authorList>
    </citation>
    <scope>NUCLEOTIDE SEQUENCE [LARGE SCALE GENOMIC DNA]</scope>
    <source>
        <strain evidence="1">G859</strain>
        <tissue evidence="1">Whole worm</tissue>
    </source>
</reference>
<accession>A0AAN8G5T5</accession>
<organism evidence="1 2">
    <name type="scientific">Trichostrongylus colubriformis</name>
    <name type="common">Black scour worm</name>
    <dbReference type="NCBI Taxonomy" id="6319"/>
    <lineage>
        <taxon>Eukaryota</taxon>
        <taxon>Metazoa</taxon>
        <taxon>Ecdysozoa</taxon>
        <taxon>Nematoda</taxon>
        <taxon>Chromadorea</taxon>
        <taxon>Rhabditida</taxon>
        <taxon>Rhabditina</taxon>
        <taxon>Rhabditomorpha</taxon>
        <taxon>Strongyloidea</taxon>
        <taxon>Trichostrongylidae</taxon>
        <taxon>Trichostrongylus</taxon>
    </lineage>
</organism>
<comment type="caution">
    <text evidence="1">The sequence shown here is derived from an EMBL/GenBank/DDBJ whole genome shotgun (WGS) entry which is preliminary data.</text>
</comment>
<evidence type="ECO:0000313" key="2">
    <source>
        <dbReference type="Proteomes" id="UP001331761"/>
    </source>
</evidence>
<name>A0AAN8G5T5_TRICO</name>